<name>A0A173ZAP2_9FIRM</name>
<evidence type="ECO:0008006" key="3">
    <source>
        <dbReference type="Google" id="ProtNLM"/>
    </source>
</evidence>
<accession>A0A173ZAP2</accession>
<organism evidence="1 2">
    <name type="scientific">Fusicatenibacter saccharivorans</name>
    <dbReference type="NCBI Taxonomy" id="1150298"/>
    <lineage>
        <taxon>Bacteria</taxon>
        <taxon>Bacillati</taxon>
        <taxon>Bacillota</taxon>
        <taxon>Clostridia</taxon>
        <taxon>Lachnospirales</taxon>
        <taxon>Lachnospiraceae</taxon>
        <taxon>Fusicatenibacter</taxon>
    </lineage>
</organism>
<gene>
    <name evidence="1" type="ORF">ERS852406_00568</name>
</gene>
<sequence>MKDLSASIAKLVGISGKVRRMDSMMIESNVRRLSRMELIYTCIAKLAMYVNKINGSVLSGNLKHYIDPNDFNRVMYHQRSTDADERMKQLLTDADKLLALCESDYNDSTEYDLFVRCLSEQTIVENENRRLRTKEDGGMKSTMLQNPSDPEATFRNKAGKEHRGYAANLEESVGANGSVVTEYQYEQNNHSDSQFIQEHLAQMDNQEERTVIVTDGAYSGTENTQLAAHKNVELITTSLTGKPAPDILADFEFNEEGTKVLRCPAGHAPKSCSYMKPSNQCAVSSLHEQCANCP</sequence>
<dbReference type="EMBL" id="CYYV01000003">
    <property type="protein sequence ID" value="CUN72729.1"/>
    <property type="molecule type" value="Genomic_DNA"/>
</dbReference>
<evidence type="ECO:0000313" key="1">
    <source>
        <dbReference type="EMBL" id="CUN72729.1"/>
    </source>
</evidence>
<reference evidence="1 2" key="1">
    <citation type="submission" date="2015-09" db="EMBL/GenBank/DDBJ databases">
        <authorList>
            <consortium name="Pathogen Informatics"/>
        </authorList>
    </citation>
    <scope>NUCLEOTIDE SEQUENCE [LARGE SCALE GENOMIC DNA]</scope>
    <source>
        <strain evidence="1 2">2789STDY5608849</strain>
    </source>
</reference>
<dbReference type="AlphaFoldDB" id="A0A173ZAP2"/>
<protein>
    <recommendedName>
        <fullName evidence="3">Transposase IS4-like domain-containing protein</fullName>
    </recommendedName>
</protein>
<evidence type="ECO:0000313" key="2">
    <source>
        <dbReference type="Proteomes" id="UP000095706"/>
    </source>
</evidence>
<dbReference type="Proteomes" id="UP000095706">
    <property type="component" value="Unassembled WGS sequence"/>
</dbReference>
<proteinExistence type="predicted"/>